<evidence type="ECO:0000256" key="2">
    <source>
        <dbReference type="ARBA" id="ARBA00004308"/>
    </source>
</evidence>
<evidence type="ECO:0000256" key="6">
    <source>
        <dbReference type="ARBA" id="ARBA00022723"/>
    </source>
</evidence>
<feature type="compositionally biased region" description="Acidic residues" evidence="12">
    <location>
        <begin position="377"/>
        <end position="386"/>
    </location>
</feature>
<evidence type="ECO:0000313" key="15">
    <source>
        <dbReference type="Proteomes" id="UP001530315"/>
    </source>
</evidence>
<feature type="compositionally biased region" description="Gly residues" evidence="12">
    <location>
        <begin position="525"/>
        <end position="538"/>
    </location>
</feature>
<dbReference type="InterPro" id="IPR045103">
    <property type="entry name" value="RNF5/RNF185-like"/>
</dbReference>
<evidence type="ECO:0000256" key="3">
    <source>
        <dbReference type="ARBA" id="ARBA00004906"/>
    </source>
</evidence>
<evidence type="ECO:0000256" key="8">
    <source>
        <dbReference type="ARBA" id="ARBA00022786"/>
    </source>
</evidence>
<sequence>MWVWGDPAGGGGGLYDRTRHINRRVRTAPLPPSLPTLRSGRMAPHTTRSSVVRFLVDECSVCRSCTSLLVIDEDEDDDIDDEDDEDHDDDDIDIDIDDNGGGSCTVCLRLVRPSYVQDVFLPLVKGGRTGQRGGGMEATGMNDDDDDDDEDQEDPGDRRFLCSICLDIVSDEPVVTRCGHLYCWSCLYTWLEPGIADAEFRAAFGGDENYDYPSVFSDGGGGRRVARSLLLPNPPSYSSSHSSSSARRGTRRCCPVCKAECTVDSVVPIYVHLVGRTSSPPSRSGEEGKAERSSGGSLDGRLDRPDDDDDSGRRRRWLGGDYYDDDDDDRRRDNPATTPGRRRQWDRRGREASPPPPPPARSPSSLERRRRPGPANADDEAEADDDGGVHDTPIHRNTGRDANNWPPTTSTTTGRGGRRWPGSPLRPSPVQGASTTARASASSPPRPPELDSSFSSSSPFRLGLRPRRPHHHRIRYDAPFATATEPDDERDRRRTRQRRHYGGRLTSALMMIVDAIDYAASTTTGGRGGGGASMGGEGPPRPRMPTLHRPDGRSGGWRGVADVAMASLGEEYDPHSNDSPAIMMGEEEESSLTMAREFLSRLW</sequence>
<keyword evidence="15" id="KW-1185">Reference proteome</keyword>
<protein>
    <recommendedName>
        <fullName evidence="4">RING-type E3 ubiquitin transferase</fullName>
        <ecNumber evidence="4">2.3.2.27</ecNumber>
    </recommendedName>
</protein>
<feature type="compositionally biased region" description="Basic residues" evidence="12">
    <location>
        <begin position="464"/>
        <end position="474"/>
    </location>
</feature>
<dbReference type="InterPro" id="IPR013083">
    <property type="entry name" value="Znf_RING/FYVE/PHD"/>
</dbReference>
<comment type="subcellular location">
    <subcellularLocation>
        <location evidence="2">Endomembrane system</location>
    </subcellularLocation>
</comment>
<dbReference type="Gene3D" id="3.30.40.10">
    <property type="entry name" value="Zinc/RING finger domain, C3HC4 (zinc finger)"/>
    <property type="match status" value="1"/>
</dbReference>
<dbReference type="EC" id="2.3.2.27" evidence="4"/>
<proteinExistence type="predicted"/>
<comment type="pathway">
    <text evidence="3">Protein modification; protein ubiquitination.</text>
</comment>
<feature type="compositionally biased region" description="Basic residues" evidence="12">
    <location>
        <begin position="493"/>
        <end position="502"/>
    </location>
</feature>
<dbReference type="Pfam" id="PF13445">
    <property type="entry name" value="zf-RING_UBOX"/>
    <property type="match status" value="1"/>
</dbReference>
<evidence type="ECO:0000259" key="13">
    <source>
        <dbReference type="PROSITE" id="PS50089"/>
    </source>
</evidence>
<dbReference type="GO" id="GO:0061630">
    <property type="term" value="F:ubiquitin protein ligase activity"/>
    <property type="evidence" value="ECO:0007669"/>
    <property type="project" value="UniProtKB-EC"/>
</dbReference>
<keyword evidence="10" id="KW-0472">Membrane</keyword>
<dbReference type="SMART" id="SM00184">
    <property type="entry name" value="RING"/>
    <property type="match status" value="1"/>
</dbReference>
<keyword evidence="8" id="KW-0833">Ubl conjugation pathway</keyword>
<dbReference type="InterPro" id="IPR001841">
    <property type="entry name" value="Znf_RING"/>
</dbReference>
<feature type="region of interest" description="Disordered" evidence="12">
    <location>
        <begin position="275"/>
        <end position="502"/>
    </location>
</feature>
<dbReference type="GO" id="GO:0012505">
    <property type="term" value="C:endomembrane system"/>
    <property type="evidence" value="ECO:0007669"/>
    <property type="project" value="UniProtKB-SubCell"/>
</dbReference>
<feature type="compositionally biased region" description="Low complexity" evidence="12">
    <location>
        <begin position="450"/>
        <end position="463"/>
    </location>
</feature>
<accession>A0ABD3MI73</accession>
<keyword evidence="5" id="KW-0808">Transferase</keyword>
<reference evidence="14 15" key="1">
    <citation type="submission" date="2024-10" db="EMBL/GenBank/DDBJ databases">
        <title>Updated reference genomes for cyclostephanoid diatoms.</title>
        <authorList>
            <person name="Roberts W.R."/>
            <person name="Alverson A.J."/>
        </authorList>
    </citation>
    <scope>NUCLEOTIDE SEQUENCE [LARGE SCALE GENOMIC DNA]</scope>
    <source>
        <strain evidence="14 15">AJA276-08</strain>
    </source>
</reference>
<feature type="domain" description="RING-type" evidence="13">
    <location>
        <begin position="162"/>
        <end position="190"/>
    </location>
</feature>
<name>A0ABD3MI73_9STRA</name>
<feature type="region of interest" description="Disordered" evidence="12">
    <location>
        <begin position="73"/>
        <end position="95"/>
    </location>
</feature>
<gene>
    <name evidence="14" type="ORF">ACHAW5_001045</name>
</gene>
<keyword evidence="6" id="KW-0479">Metal-binding</keyword>
<feature type="compositionally biased region" description="Low complexity" evidence="12">
    <location>
        <begin position="228"/>
        <end position="245"/>
    </location>
</feature>
<dbReference type="SUPFAM" id="SSF57850">
    <property type="entry name" value="RING/U-box"/>
    <property type="match status" value="1"/>
</dbReference>
<dbReference type="AlphaFoldDB" id="A0ABD3MI73"/>
<keyword evidence="9" id="KW-0862">Zinc</keyword>
<dbReference type="Proteomes" id="UP001530315">
    <property type="component" value="Unassembled WGS sequence"/>
</dbReference>
<evidence type="ECO:0000256" key="10">
    <source>
        <dbReference type="ARBA" id="ARBA00023136"/>
    </source>
</evidence>
<dbReference type="GO" id="GO:0008270">
    <property type="term" value="F:zinc ion binding"/>
    <property type="evidence" value="ECO:0007669"/>
    <property type="project" value="UniProtKB-KW"/>
</dbReference>
<dbReference type="InterPro" id="IPR017907">
    <property type="entry name" value="Znf_RING_CS"/>
</dbReference>
<evidence type="ECO:0000313" key="14">
    <source>
        <dbReference type="EMBL" id="KAL3763623.1"/>
    </source>
</evidence>
<feature type="compositionally biased region" description="Low complexity" evidence="12">
    <location>
        <begin position="420"/>
        <end position="443"/>
    </location>
</feature>
<evidence type="ECO:0000256" key="7">
    <source>
        <dbReference type="ARBA" id="ARBA00022771"/>
    </source>
</evidence>
<feature type="compositionally biased region" description="Acidic residues" evidence="12">
    <location>
        <begin position="142"/>
        <end position="154"/>
    </location>
</feature>
<feature type="region of interest" description="Disordered" evidence="12">
    <location>
        <begin position="522"/>
        <end position="557"/>
    </location>
</feature>
<evidence type="ECO:0000256" key="1">
    <source>
        <dbReference type="ARBA" id="ARBA00000900"/>
    </source>
</evidence>
<dbReference type="PROSITE" id="PS50089">
    <property type="entry name" value="ZF_RING_2"/>
    <property type="match status" value="1"/>
</dbReference>
<comment type="catalytic activity">
    <reaction evidence="1">
        <text>S-ubiquitinyl-[E2 ubiquitin-conjugating enzyme]-L-cysteine + [acceptor protein]-L-lysine = [E2 ubiquitin-conjugating enzyme]-L-cysteine + N(6)-ubiquitinyl-[acceptor protein]-L-lysine.</text>
        <dbReference type="EC" id="2.3.2.27"/>
    </reaction>
</comment>
<feature type="region of interest" description="Disordered" evidence="12">
    <location>
        <begin position="129"/>
        <end position="155"/>
    </location>
</feature>
<evidence type="ECO:0000256" key="4">
    <source>
        <dbReference type="ARBA" id="ARBA00012483"/>
    </source>
</evidence>
<feature type="region of interest" description="Disordered" evidence="12">
    <location>
        <begin position="226"/>
        <end position="248"/>
    </location>
</feature>
<evidence type="ECO:0000256" key="9">
    <source>
        <dbReference type="ARBA" id="ARBA00022833"/>
    </source>
</evidence>
<evidence type="ECO:0000256" key="12">
    <source>
        <dbReference type="SAM" id="MobiDB-lite"/>
    </source>
</evidence>
<evidence type="ECO:0000256" key="11">
    <source>
        <dbReference type="PROSITE-ProRule" id="PRU00175"/>
    </source>
</evidence>
<dbReference type="EMBL" id="JALLAZ020001796">
    <property type="protein sequence ID" value="KAL3763623.1"/>
    <property type="molecule type" value="Genomic_DNA"/>
</dbReference>
<evidence type="ECO:0000256" key="5">
    <source>
        <dbReference type="ARBA" id="ARBA00022679"/>
    </source>
</evidence>
<dbReference type="PROSITE" id="PS00518">
    <property type="entry name" value="ZF_RING_1"/>
    <property type="match status" value="1"/>
</dbReference>
<dbReference type="PANTHER" id="PTHR12313">
    <property type="entry name" value="E3 UBIQUITIN-PROTEIN LIGASE RNF5-RELATED"/>
    <property type="match status" value="1"/>
</dbReference>
<organism evidence="14 15">
    <name type="scientific">Stephanodiscus triporus</name>
    <dbReference type="NCBI Taxonomy" id="2934178"/>
    <lineage>
        <taxon>Eukaryota</taxon>
        <taxon>Sar</taxon>
        <taxon>Stramenopiles</taxon>
        <taxon>Ochrophyta</taxon>
        <taxon>Bacillariophyta</taxon>
        <taxon>Coscinodiscophyceae</taxon>
        <taxon>Thalassiosirophycidae</taxon>
        <taxon>Stephanodiscales</taxon>
        <taxon>Stephanodiscaceae</taxon>
        <taxon>Stephanodiscus</taxon>
    </lineage>
</organism>
<keyword evidence="7 11" id="KW-0863">Zinc-finger</keyword>
<dbReference type="InterPro" id="IPR027370">
    <property type="entry name" value="Znf-RING_euk"/>
</dbReference>
<comment type="caution">
    <text evidence="14">The sequence shown here is derived from an EMBL/GenBank/DDBJ whole genome shotgun (WGS) entry which is preliminary data.</text>
</comment>